<keyword evidence="3" id="KW-1185">Reference proteome</keyword>
<evidence type="ECO:0000256" key="1">
    <source>
        <dbReference type="SAM" id="MobiDB-lite"/>
    </source>
</evidence>
<dbReference type="Pfam" id="PF09729">
    <property type="entry name" value="Gti1_Pac2"/>
    <property type="match status" value="1"/>
</dbReference>
<protein>
    <submittedName>
        <fullName evidence="2">Uncharacterized protein</fullName>
    </submittedName>
</protein>
<dbReference type="GO" id="GO:0003677">
    <property type="term" value="F:DNA binding"/>
    <property type="evidence" value="ECO:0007669"/>
    <property type="project" value="TreeGrafter"/>
</dbReference>
<feature type="region of interest" description="Disordered" evidence="1">
    <location>
        <begin position="194"/>
        <end position="224"/>
    </location>
</feature>
<comment type="caution">
    <text evidence="2">The sequence shown here is derived from an EMBL/GenBank/DDBJ whole genome shotgun (WGS) entry which is preliminary data.</text>
</comment>
<feature type="compositionally biased region" description="Basic and acidic residues" evidence="1">
    <location>
        <begin position="250"/>
        <end position="260"/>
    </location>
</feature>
<dbReference type="InterPro" id="IPR018608">
    <property type="entry name" value="Gti1/Pac2"/>
</dbReference>
<feature type="compositionally biased region" description="Basic and acidic residues" evidence="1">
    <location>
        <begin position="208"/>
        <end position="221"/>
    </location>
</feature>
<evidence type="ECO:0000313" key="2">
    <source>
        <dbReference type="EMBL" id="KAJ3211017.1"/>
    </source>
</evidence>
<organism evidence="2 3">
    <name type="scientific">Clydaea vesicula</name>
    <dbReference type="NCBI Taxonomy" id="447962"/>
    <lineage>
        <taxon>Eukaryota</taxon>
        <taxon>Fungi</taxon>
        <taxon>Fungi incertae sedis</taxon>
        <taxon>Chytridiomycota</taxon>
        <taxon>Chytridiomycota incertae sedis</taxon>
        <taxon>Chytridiomycetes</taxon>
        <taxon>Lobulomycetales</taxon>
        <taxon>Lobulomycetaceae</taxon>
        <taxon>Clydaea</taxon>
    </lineage>
</organism>
<dbReference type="AlphaFoldDB" id="A0AAD5XY31"/>
<evidence type="ECO:0000313" key="3">
    <source>
        <dbReference type="Proteomes" id="UP001211065"/>
    </source>
</evidence>
<accession>A0AAD5XY31</accession>
<dbReference type="Proteomes" id="UP001211065">
    <property type="component" value="Unassembled WGS sequence"/>
</dbReference>
<gene>
    <name evidence="2" type="ORF">HK099_008129</name>
</gene>
<reference evidence="2" key="1">
    <citation type="submission" date="2020-05" db="EMBL/GenBank/DDBJ databases">
        <title>Phylogenomic resolution of chytrid fungi.</title>
        <authorList>
            <person name="Stajich J.E."/>
            <person name="Amses K."/>
            <person name="Simmons R."/>
            <person name="Seto K."/>
            <person name="Myers J."/>
            <person name="Bonds A."/>
            <person name="Quandt C.A."/>
            <person name="Barry K."/>
            <person name="Liu P."/>
            <person name="Grigoriev I."/>
            <person name="Longcore J.E."/>
            <person name="James T.Y."/>
        </authorList>
    </citation>
    <scope>NUCLEOTIDE SEQUENCE</scope>
    <source>
        <strain evidence="2">JEL0476</strain>
    </source>
</reference>
<proteinExistence type="predicted"/>
<feature type="non-terminal residue" evidence="2">
    <location>
        <position position="718"/>
    </location>
</feature>
<name>A0AAD5XY31_9FUNG</name>
<sequence length="718" mass="83042">MIYGYVQSIKDAKFVIDCVKKNKFKLTLERLKKTDVVESGDIFVFDEEKSNIKRWTDNLRWSPSRIDGEFLVYRECGWIDRKKRKSYGDLKLEEFGEGGIVSNAHGSYYIIDDGLLKRTICINGYHIISYYKTSEIDLLNSTEIKEVEPKKRNQNTNKLNKKDYARAKRRKCNISPNIQQEKLSLRNFSDEIEENSELSSIESSSSEGEERGSEREERILYSDESMITSDLEKQLLQKQRTVSRRPQRFKTTESHHKDTTDISNISANQKKKIKNTLVAGLKNTKNVNKDQWANDEYFENTTSNLIEEEAYNMVKKLPTSEVNNDSKKNYTKKMPWELSDGEEEDEQNFTEEEEDYTVEEKFLIYEEKKKDIPAFDGSEYTMNLPINSVESNSKRKFCFVNEGETENFDNNFFSENKYYSKKPKVNSYTTTIQNEVNEMNSNSQFDLINDNHLSILNNFEEDLEIANTTLNKLGDVGSLLNNDKCKTLEVCALERVDRKVGDSGLYESDGGFIKENSITEKDFKENNVSKTLDNEKSSCIAEAASMVEEKLYTEGKNVTNIQKPQMELSTTSKGVSGNDYAPEEKRNYDNSKKNYIKNEKKNLQQILPQKETVSNININKNEFSTNIEKKSEKAKVANDNFNIERLIQIQKKKGVGIESYCPEEKIETNSSCREEMYNNYSNYIKEKDSKVYSSNCSPEEVEIWLEALKALGNVSSSC</sequence>
<dbReference type="PANTHER" id="PTHR28027">
    <property type="entry name" value="TRANSCRIPTIONAL REGULATOR MIT1"/>
    <property type="match status" value="1"/>
</dbReference>
<dbReference type="EMBL" id="JADGJW010000860">
    <property type="protein sequence ID" value="KAJ3211017.1"/>
    <property type="molecule type" value="Genomic_DNA"/>
</dbReference>
<dbReference type="PANTHER" id="PTHR28027:SF2">
    <property type="entry name" value="TRANSCRIPTIONAL REGULATOR MIT1"/>
    <property type="match status" value="1"/>
</dbReference>
<feature type="region of interest" description="Disordered" evidence="1">
    <location>
        <begin position="237"/>
        <end position="260"/>
    </location>
</feature>
<feature type="compositionally biased region" description="Low complexity" evidence="1">
    <location>
        <begin position="197"/>
        <end position="206"/>
    </location>
</feature>